<dbReference type="SUPFAM" id="SSF46894">
    <property type="entry name" value="C-terminal effector domain of the bipartite response regulators"/>
    <property type="match status" value="1"/>
</dbReference>
<dbReference type="InterPro" id="IPR051677">
    <property type="entry name" value="AfsR-DnrI-RedD_regulator"/>
</dbReference>
<dbReference type="Gene3D" id="1.10.10.10">
    <property type="entry name" value="Winged helix-like DNA-binding domain superfamily/Winged helix DNA-binding domain"/>
    <property type="match status" value="2"/>
</dbReference>
<feature type="repeat" description="TPR" evidence="5">
    <location>
        <begin position="704"/>
        <end position="737"/>
    </location>
</feature>
<dbReference type="RefSeq" id="WP_106189939.1">
    <property type="nucleotide sequence ID" value="NZ_PVTF01000008.1"/>
</dbReference>
<dbReference type="Gene3D" id="1.25.40.10">
    <property type="entry name" value="Tetratricopeptide repeat domain"/>
    <property type="match status" value="3"/>
</dbReference>
<dbReference type="Pfam" id="PF03704">
    <property type="entry name" value="BTAD"/>
    <property type="match status" value="1"/>
</dbReference>
<dbReference type="EMBL" id="PVTF01000008">
    <property type="protein sequence ID" value="PRY38666.1"/>
    <property type="molecule type" value="Genomic_DNA"/>
</dbReference>
<dbReference type="GO" id="GO:0043531">
    <property type="term" value="F:ADP binding"/>
    <property type="evidence" value="ECO:0007669"/>
    <property type="project" value="InterPro"/>
</dbReference>
<gene>
    <name evidence="8" type="ORF">CLV43_10866</name>
</gene>
<dbReference type="Pfam" id="PF13374">
    <property type="entry name" value="TPR_10"/>
    <property type="match status" value="1"/>
</dbReference>
<evidence type="ECO:0000313" key="9">
    <source>
        <dbReference type="Proteomes" id="UP000239494"/>
    </source>
</evidence>
<dbReference type="InterPro" id="IPR036388">
    <property type="entry name" value="WH-like_DNA-bd_sf"/>
</dbReference>
<evidence type="ECO:0000256" key="1">
    <source>
        <dbReference type="ARBA" id="ARBA00005820"/>
    </source>
</evidence>
<keyword evidence="9" id="KW-1185">Reference proteome</keyword>
<dbReference type="AlphaFoldDB" id="A0A2T0SZ27"/>
<evidence type="ECO:0000313" key="8">
    <source>
        <dbReference type="EMBL" id="PRY38666.1"/>
    </source>
</evidence>
<reference evidence="8 9" key="1">
    <citation type="submission" date="2018-03" db="EMBL/GenBank/DDBJ databases">
        <title>Genomic Encyclopedia of Archaeal and Bacterial Type Strains, Phase II (KMG-II): from individual species to whole genera.</title>
        <authorList>
            <person name="Goeker M."/>
        </authorList>
    </citation>
    <scope>NUCLEOTIDE SEQUENCE [LARGE SCALE GENOMIC DNA]</scope>
    <source>
        <strain evidence="8 9">DSM 44720</strain>
    </source>
</reference>
<dbReference type="GO" id="GO:0000160">
    <property type="term" value="P:phosphorelay signal transduction system"/>
    <property type="evidence" value="ECO:0007669"/>
    <property type="project" value="InterPro"/>
</dbReference>
<comment type="caution">
    <text evidence="8">The sequence shown here is derived from an EMBL/GenBank/DDBJ whole genome shotgun (WGS) entry which is preliminary data.</text>
</comment>
<dbReference type="GO" id="GO:0003677">
    <property type="term" value="F:DNA binding"/>
    <property type="evidence" value="ECO:0007669"/>
    <property type="project" value="UniProtKB-KW"/>
</dbReference>
<evidence type="ECO:0000256" key="2">
    <source>
        <dbReference type="ARBA" id="ARBA00023015"/>
    </source>
</evidence>
<dbReference type="Gene3D" id="3.40.50.300">
    <property type="entry name" value="P-loop containing nucleotide triphosphate hydrolases"/>
    <property type="match status" value="1"/>
</dbReference>
<dbReference type="Pfam" id="PF13424">
    <property type="entry name" value="TPR_12"/>
    <property type="match status" value="2"/>
</dbReference>
<dbReference type="OrthoDB" id="4507225at2"/>
<evidence type="ECO:0000256" key="4">
    <source>
        <dbReference type="ARBA" id="ARBA00023163"/>
    </source>
</evidence>
<dbReference type="SMART" id="SM00862">
    <property type="entry name" value="Trans_reg_C"/>
    <property type="match status" value="1"/>
</dbReference>
<dbReference type="InterPro" id="IPR005158">
    <property type="entry name" value="BTAD"/>
</dbReference>
<dbReference type="CDD" id="cd15831">
    <property type="entry name" value="BTAD"/>
    <property type="match status" value="1"/>
</dbReference>
<accession>A0A2T0SZ27</accession>
<keyword evidence="4" id="KW-0804">Transcription</keyword>
<dbReference type="SMART" id="SM00028">
    <property type="entry name" value="TPR"/>
    <property type="match status" value="5"/>
</dbReference>
<keyword evidence="2" id="KW-0805">Transcription regulation</keyword>
<dbReference type="PROSITE" id="PS50005">
    <property type="entry name" value="TPR"/>
    <property type="match status" value="2"/>
</dbReference>
<dbReference type="InterPro" id="IPR016032">
    <property type="entry name" value="Sig_transdc_resp-reg_C-effctor"/>
</dbReference>
<evidence type="ECO:0000259" key="6">
    <source>
        <dbReference type="SMART" id="SM00862"/>
    </source>
</evidence>
<protein>
    <submittedName>
        <fullName evidence="8">DNA-binding SARP family transcriptional activator</fullName>
    </submittedName>
</protein>
<sequence length="996" mass="109942">MPSTREAVVRLRMLGAVEAFVDGHRIDVGPARQQCVLAALLMDANRPVTVDQLVDRVWGQRAPQRAVGTLHSYLTRVRRALDGIATITRASGSYVLDVEEADVDLHRFRDLVTRARATDEPELYDQALGLWRGEAFAGLDTPWVAMVREQLGRERLAAELDRNDLALRLGRYADVLPALRTRTTEQPLDERLAAQFMVALYHAGRQADALEHFDRTRRLLAKELGSDPSPPLRRVHEAILRGRVDEAEPAAKVVRNDLPGDLADFTGREDELRQVLAAIPANPGAPTAVVIDAIDGMAGIGKTALAVHLAHLLTDRYPDAQLFVDLHGHDPDRPAVDPMTALETLLRALGVPGDRIPAGLAERSALWRAELATRRAVVVLDNAADSSQVRPLLPGTSRALTLITSRRRLVDLETARVLSLEPMPHRDAVALFRAVVGRDDRVDREPAVVEEVVRLCGHLPLALRIAAARLRSRPKWTVANLAQRLRQGLPELAVGDRSVAAAFALSYDHLTDLQRRLFRLLGLVPGADFDAFAAAALTGTRADEADRLLEELVDVHLLDQPSADRYRFHDLLREHARSVALETEPEADRVEALARLSDYYLHLATTAGAHLGPAALPPRIVHPPADAPEPANGGEALALLDVEHANLLAMVSLAAADGPREHTWQLTQALWRFYFIRGHLDDWITTHTSALRAARELADRFAEAEVLKGLGTAHWQARRTSEAMEHYQDALALYRELGQRKGEAAVLGNLGLLLDRMGRYVEAIDHHLEGLALYREIGDRRGEGTTLSNLGLVCERLGRYGEALRHCEQALVVMREFGDRWSEGETLIHLGIVHHRLRDREKALRCHHEALALMRELADRDREGQVLANIGQVLSESGRHAEALEHLRQALAITRETGDRAQETSVLNDFGEAHRAAGLPSQTDHQRALANALDIGDRHQQARAHVGLGHAVAPTDPEAARLHWELSLAVYQELGVPEAEEVAAHLAVWSESTEPA</sequence>
<dbReference type="GO" id="GO:0006355">
    <property type="term" value="P:regulation of DNA-templated transcription"/>
    <property type="evidence" value="ECO:0007669"/>
    <property type="project" value="InterPro"/>
</dbReference>
<dbReference type="PANTHER" id="PTHR35807:SF1">
    <property type="entry name" value="TRANSCRIPTIONAL REGULATOR REDD"/>
    <property type="match status" value="1"/>
</dbReference>
<dbReference type="InterPro" id="IPR011990">
    <property type="entry name" value="TPR-like_helical_dom_sf"/>
</dbReference>
<keyword evidence="5" id="KW-0802">TPR repeat</keyword>
<name>A0A2T0SZ27_9PSEU</name>
<dbReference type="InterPro" id="IPR001867">
    <property type="entry name" value="OmpR/PhoB-type_DNA-bd"/>
</dbReference>
<feature type="domain" description="Bacterial transcriptional activator" evidence="7">
    <location>
        <begin position="103"/>
        <end position="240"/>
    </location>
</feature>
<proteinExistence type="inferred from homology"/>
<evidence type="ECO:0000259" key="7">
    <source>
        <dbReference type="SMART" id="SM01043"/>
    </source>
</evidence>
<feature type="repeat" description="TPR" evidence="5">
    <location>
        <begin position="864"/>
        <end position="897"/>
    </location>
</feature>
<keyword evidence="3 8" id="KW-0238">DNA-binding</keyword>
<evidence type="ECO:0000256" key="5">
    <source>
        <dbReference type="PROSITE-ProRule" id="PRU00339"/>
    </source>
</evidence>
<comment type="similarity">
    <text evidence="1">Belongs to the AfsR/DnrI/RedD regulatory family.</text>
</comment>
<dbReference type="InterPro" id="IPR027417">
    <property type="entry name" value="P-loop_NTPase"/>
</dbReference>
<dbReference type="PRINTS" id="PR00364">
    <property type="entry name" value="DISEASERSIST"/>
</dbReference>
<dbReference type="PANTHER" id="PTHR35807">
    <property type="entry name" value="TRANSCRIPTIONAL REGULATOR REDD-RELATED"/>
    <property type="match status" value="1"/>
</dbReference>
<evidence type="ECO:0000256" key="3">
    <source>
        <dbReference type="ARBA" id="ARBA00023125"/>
    </source>
</evidence>
<dbReference type="Proteomes" id="UP000239494">
    <property type="component" value="Unassembled WGS sequence"/>
</dbReference>
<dbReference type="SUPFAM" id="SSF48452">
    <property type="entry name" value="TPR-like"/>
    <property type="match status" value="3"/>
</dbReference>
<feature type="domain" description="OmpR/PhoB-type" evidence="6">
    <location>
        <begin position="23"/>
        <end position="96"/>
    </location>
</feature>
<dbReference type="InterPro" id="IPR019734">
    <property type="entry name" value="TPR_rpt"/>
</dbReference>
<dbReference type="SMART" id="SM01043">
    <property type="entry name" value="BTAD"/>
    <property type="match status" value="1"/>
</dbReference>
<dbReference type="SUPFAM" id="SSF52540">
    <property type="entry name" value="P-loop containing nucleoside triphosphate hydrolases"/>
    <property type="match status" value="1"/>
</dbReference>
<organism evidence="8 9">
    <name type="scientific">Umezawaea tangerina</name>
    <dbReference type="NCBI Taxonomy" id="84725"/>
    <lineage>
        <taxon>Bacteria</taxon>
        <taxon>Bacillati</taxon>
        <taxon>Actinomycetota</taxon>
        <taxon>Actinomycetes</taxon>
        <taxon>Pseudonocardiales</taxon>
        <taxon>Pseudonocardiaceae</taxon>
        <taxon>Umezawaea</taxon>
    </lineage>
</organism>